<evidence type="ECO:0000313" key="4">
    <source>
        <dbReference type="EMBL" id="CAF0835546.1"/>
    </source>
</evidence>
<dbReference type="SMART" id="SM00293">
    <property type="entry name" value="PWWP"/>
    <property type="match status" value="1"/>
</dbReference>
<dbReference type="Proteomes" id="UP000663832">
    <property type="component" value="Unassembled WGS sequence"/>
</dbReference>
<dbReference type="Proteomes" id="UP000663881">
    <property type="component" value="Unassembled WGS sequence"/>
</dbReference>
<name>A0A814C3Q4_9BILA</name>
<dbReference type="Pfam" id="PF00855">
    <property type="entry name" value="PWWP"/>
    <property type="match status" value="1"/>
</dbReference>
<evidence type="ECO:0000259" key="2">
    <source>
        <dbReference type="PROSITE" id="PS50812"/>
    </source>
</evidence>
<proteinExistence type="predicted"/>
<dbReference type="SUPFAM" id="SSF63748">
    <property type="entry name" value="Tudor/PWWP/MBT"/>
    <property type="match status" value="1"/>
</dbReference>
<feature type="domain" description="PWWP" evidence="2">
    <location>
        <begin position="31"/>
        <end position="85"/>
    </location>
</feature>
<evidence type="ECO:0000313" key="6">
    <source>
        <dbReference type="EMBL" id="CAF0935649.1"/>
    </source>
</evidence>
<dbReference type="InterPro" id="IPR000313">
    <property type="entry name" value="PWWP_dom"/>
</dbReference>
<evidence type="ECO:0000313" key="7">
    <source>
        <dbReference type="EMBL" id="CAF3574125.1"/>
    </source>
</evidence>
<dbReference type="EMBL" id="CAJNOM010000055">
    <property type="protein sequence ID" value="CAF0935649.1"/>
    <property type="molecule type" value="Genomic_DNA"/>
</dbReference>
<evidence type="ECO:0000256" key="1">
    <source>
        <dbReference type="SAM" id="MobiDB-lite"/>
    </source>
</evidence>
<dbReference type="Proteomes" id="UP000663877">
    <property type="component" value="Unassembled WGS sequence"/>
</dbReference>
<evidence type="ECO:0000313" key="3">
    <source>
        <dbReference type="EMBL" id="CAF0781511.1"/>
    </source>
</evidence>
<dbReference type="EMBL" id="CAJOAY010000181">
    <property type="protein sequence ID" value="CAF3574125.1"/>
    <property type="molecule type" value="Genomic_DNA"/>
</dbReference>
<dbReference type="OrthoDB" id="10013064at2759"/>
<keyword evidence="8" id="KW-1185">Reference proteome</keyword>
<protein>
    <recommendedName>
        <fullName evidence="2">PWWP domain-containing protein</fullName>
    </recommendedName>
</protein>
<evidence type="ECO:0000313" key="8">
    <source>
        <dbReference type="Proteomes" id="UP000663832"/>
    </source>
</evidence>
<sequence>MPPGRKRASTSSKSSSSTHGQHSPVISLYDCGSVVWCKYKKYPYWPGIIWEKTNKPNRTLYEVLFFGTFSLGLAIDSKFLEPYEGVAEFKKRITELKANEILIKNKPSQYEMNITLANLESFQEAIKQASKVIKCSNSSERLTLADNMRKGVTCDFFQLEFEDNADDDEDGDDDDDIVEEDNEEIHSNLAEDNTSILSIPPIQNDQQFIQTMITQSRSKRKLDDDGTVANVKIRRITIKNEPEQPSNNPPPSVLFRHSNDQPLVMCSNFVCHSLSPTEETFILDAIKRSGSDCSFFEAKHIAEEMYSNIVCVNNSNRPLPVSEIWFYLFFYLHCEQLFSTHPHWLDDLENAKTNNNYLYEQQQQIIRLMKTYRR</sequence>
<feature type="region of interest" description="Disordered" evidence="1">
    <location>
        <begin position="1"/>
        <end position="23"/>
    </location>
</feature>
<dbReference type="Proteomes" id="UP000663891">
    <property type="component" value="Unassembled WGS sequence"/>
</dbReference>
<dbReference type="PROSITE" id="PS50812">
    <property type="entry name" value="PWWP"/>
    <property type="match status" value="1"/>
</dbReference>
<comment type="caution">
    <text evidence="6">The sequence shown here is derived from an EMBL/GenBank/DDBJ whole genome shotgun (WGS) entry which is preliminary data.</text>
</comment>
<dbReference type="EMBL" id="CAJNOM010000050">
    <property type="protein sequence ID" value="CAF0921612.1"/>
    <property type="molecule type" value="Genomic_DNA"/>
</dbReference>
<dbReference type="EMBL" id="CAJNOI010000010">
    <property type="protein sequence ID" value="CAF0781511.1"/>
    <property type="molecule type" value="Genomic_DNA"/>
</dbReference>
<dbReference type="AlphaFoldDB" id="A0A814C3Q4"/>
<dbReference type="EMBL" id="CAJNON010000035">
    <property type="protein sequence ID" value="CAF0835546.1"/>
    <property type="molecule type" value="Genomic_DNA"/>
</dbReference>
<reference evidence="6" key="1">
    <citation type="submission" date="2021-02" db="EMBL/GenBank/DDBJ databases">
        <authorList>
            <person name="Nowell W R."/>
        </authorList>
    </citation>
    <scope>NUCLEOTIDE SEQUENCE</scope>
</reference>
<accession>A0A814C3Q4</accession>
<dbReference type="Gene3D" id="2.30.30.140">
    <property type="match status" value="1"/>
</dbReference>
<dbReference type="CDD" id="cd05162">
    <property type="entry name" value="PWWP"/>
    <property type="match status" value="1"/>
</dbReference>
<gene>
    <name evidence="3" type="ORF">BJG266_LOCUS4154</name>
    <name evidence="7" type="ORF">OKA104_LOCUS5256</name>
    <name evidence="5" type="ORF">QVE165_LOCUS10572</name>
    <name evidence="6" type="ORF">QVE165_LOCUS11356</name>
    <name evidence="4" type="ORF">VCS650_LOCUS5844</name>
</gene>
<organism evidence="6 8">
    <name type="scientific">Adineta steineri</name>
    <dbReference type="NCBI Taxonomy" id="433720"/>
    <lineage>
        <taxon>Eukaryota</taxon>
        <taxon>Metazoa</taxon>
        <taxon>Spiralia</taxon>
        <taxon>Gnathifera</taxon>
        <taxon>Rotifera</taxon>
        <taxon>Eurotatoria</taxon>
        <taxon>Bdelloidea</taxon>
        <taxon>Adinetida</taxon>
        <taxon>Adinetidae</taxon>
        <taxon>Adineta</taxon>
    </lineage>
</organism>
<feature type="compositionally biased region" description="Low complexity" evidence="1">
    <location>
        <begin position="9"/>
        <end position="18"/>
    </location>
</feature>
<evidence type="ECO:0000313" key="5">
    <source>
        <dbReference type="EMBL" id="CAF0921612.1"/>
    </source>
</evidence>